<accession>A0AAV4CG63</accession>
<dbReference type="Proteomes" id="UP000735302">
    <property type="component" value="Unassembled WGS sequence"/>
</dbReference>
<dbReference type="EMBL" id="BLXT01006199">
    <property type="protein sequence ID" value="GFO29983.1"/>
    <property type="molecule type" value="Genomic_DNA"/>
</dbReference>
<evidence type="ECO:0000313" key="2">
    <source>
        <dbReference type="EMBL" id="GFO29983.1"/>
    </source>
</evidence>
<organism evidence="2 3">
    <name type="scientific">Plakobranchus ocellatus</name>
    <dbReference type="NCBI Taxonomy" id="259542"/>
    <lineage>
        <taxon>Eukaryota</taxon>
        <taxon>Metazoa</taxon>
        <taxon>Spiralia</taxon>
        <taxon>Lophotrochozoa</taxon>
        <taxon>Mollusca</taxon>
        <taxon>Gastropoda</taxon>
        <taxon>Heterobranchia</taxon>
        <taxon>Euthyneura</taxon>
        <taxon>Panpulmonata</taxon>
        <taxon>Sacoglossa</taxon>
        <taxon>Placobranchoidea</taxon>
        <taxon>Plakobranchidae</taxon>
        <taxon>Plakobranchus</taxon>
    </lineage>
</organism>
<sequence length="67" mass="7478">MHKFFFFIKNNDGDNNSDDGDDDDDDDDDDDENYDDDIWPCAFLSSYSASSSPSSLGHLDTDAADET</sequence>
<reference evidence="2 3" key="1">
    <citation type="journal article" date="2021" name="Elife">
        <title>Chloroplast acquisition without the gene transfer in kleptoplastic sea slugs, Plakobranchus ocellatus.</title>
        <authorList>
            <person name="Maeda T."/>
            <person name="Takahashi S."/>
            <person name="Yoshida T."/>
            <person name="Shimamura S."/>
            <person name="Takaki Y."/>
            <person name="Nagai Y."/>
            <person name="Toyoda A."/>
            <person name="Suzuki Y."/>
            <person name="Arimoto A."/>
            <person name="Ishii H."/>
            <person name="Satoh N."/>
            <person name="Nishiyama T."/>
            <person name="Hasebe M."/>
            <person name="Maruyama T."/>
            <person name="Minagawa J."/>
            <person name="Obokata J."/>
            <person name="Shigenobu S."/>
        </authorList>
    </citation>
    <scope>NUCLEOTIDE SEQUENCE [LARGE SCALE GENOMIC DNA]</scope>
</reference>
<gene>
    <name evidence="2" type="ORF">PoB_005648800</name>
</gene>
<feature type="compositionally biased region" description="Acidic residues" evidence="1">
    <location>
        <begin position="15"/>
        <end position="38"/>
    </location>
</feature>
<proteinExistence type="predicted"/>
<keyword evidence="3" id="KW-1185">Reference proteome</keyword>
<dbReference type="AlphaFoldDB" id="A0AAV4CG63"/>
<feature type="compositionally biased region" description="Low complexity" evidence="1">
    <location>
        <begin position="45"/>
        <end position="55"/>
    </location>
</feature>
<comment type="caution">
    <text evidence="2">The sequence shown here is derived from an EMBL/GenBank/DDBJ whole genome shotgun (WGS) entry which is preliminary data.</text>
</comment>
<name>A0AAV4CG63_9GAST</name>
<evidence type="ECO:0000313" key="3">
    <source>
        <dbReference type="Proteomes" id="UP000735302"/>
    </source>
</evidence>
<feature type="region of interest" description="Disordered" evidence="1">
    <location>
        <begin position="9"/>
        <end position="67"/>
    </location>
</feature>
<protein>
    <submittedName>
        <fullName evidence="2">Beta-1,3-glucan-binding protein</fullName>
    </submittedName>
</protein>
<evidence type="ECO:0000256" key="1">
    <source>
        <dbReference type="SAM" id="MobiDB-lite"/>
    </source>
</evidence>